<evidence type="ECO:0000256" key="6">
    <source>
        <dbReference type="SAM" id="MobiDB-lite"/>
    </source>
</evidence>
<dbReference type="Proteomes" id="UP000294927">
    <property type="component" value="Unassembled WGS sequence"/>
</dbReference>
<evidence type="ECO:0000256" key="5">
    <source>
        <dbReference type="SAM" id="Coils"/>
    </source>
</evidence>
<dbReference type="PANTHER" id="PTHR47359:SF3">
    <property type="entry name" value="NLP_P60 DOMAIN-CONTAINING PROTEIN-RELATED"/>
    <property type="match status" value="1"/>
</dbReference>
<evidence type="ECO:0000259" key="8">
    <source>
        <dbReference type="PROSITE" id="PS51935"/>
    </source>
</evidence>
<evidence type="ECO:0000313" key="10">
    <source>
        <dbReference type="Proteomes" id="UP000294927"/>
    </source>
</evidence>
<dbReference type="AlphaFoldDB" id="A0A4R7UVC6"/>
<organism evidence="9 10">
    <name type="scientific">Actinophytocola oryzae</name>
    <dbReference type="NCBI Taxonomy" id="502181"/>
    <lineage>
        <taxon>Bacteria</taxon>
        <taxon>Bacillati</taxon>
        <taxon>Actinomycetota</taxon>
        <taxon>Actinomycetes</taxon>
        <taxon>Pseudonocardiales</taxon>
        <taxon>Pseudonocardiaceae</taxon>
    </lineage>
</organism>
<evidence type="ECO:0000256" key="7">
    <source>
        <dbReference type="SAM" id="SignalP"/>
    </source>
</evidence>
<dbReference type="SUPFAM" id="SSF57997">
    <property type="entry name" value="Tropomyosin"/>
    <property type="match status" value="1"/>
</dbReference>
<dbReference type="EMBL" id="SOCP01000023">
    <property type="protein sequence ID" value="TDV40410.1"/>
    <property type="molecule type" value="Genomic_DNA"/>
</dbReference>
<keyword evidence="4" id="KW-0788">Thiol protease</keyword>
<sequence>MASQRTKRAVRAGLSVTAAAAAILFTVPGPAMAVPISYQQPPPPNTASEALAQYQQLSQQVSSVNEQLLAAKTDLDKKNGELAKANQDLAAANAAMTQAQADEEAYRGQVDELTSASFQGARFNKLSALLTGDSADDFLERASALGVLASDNEQALSALTTATNQASDASDKAKDAQKRATDAQAAAQQLTDQITKTRDDLNTQVDKVEDAYQSLSGADKDALAGPTDNSVYLAPAGTGGAAAKVAMDQRGKMYEWGADGPGTFDCSGLTMYAYAQVGVSLPHSSRSQYTYGKSVAYGQWQPGDLLFYGSSASSIHHVAMYIGDGQLVHASTTGTPVKTAAAPSGAGGDYLGARRIAG</sequence>
<dbReference type="InterPro" id="IPR038765">
    <property type="entry name" value="Papain-like_cys_pep_sf"/>
</dbReference>
<evidence type="ECO:0000256" key="2">
    <source>
        <dbReference type="ARBA" id="ARBA00022670"/>
    </source>
</evidence>
<feature type="compositionally biased region" description="Low complexity" evidence="6">
    <location>
        <begin position="182"/>
        <end position="193"/>
    </location>
</feature>
<keyword evidence="3 9" id="KW-0378">Hydrolase</keyword>
<feature type="compositionally biased region" description="Basic and acidic residues" evidence="6">
    <location>
        <begin position="169"/>
        <end position="181"/>
    </location>
</feature>
<protein>
    <submittedName>
        <fullName evidence="9">Cell wall-associated NlpC family hydrolase</fullName>
    </submittedName>
</protein>
<name>A0A4R7UVC6_9PSEU</name>
<proteinExistence type="inferred from homology"/>
<gene>
    <name evidence="9" type="ORF">CLV71_123120</name>
</gene>
<dbReference type="Gene3D" id="6.10.250.3150">
    <property type="match status" value="1"/>
</dbReference>
<feature type="coiled-coil region" evidence="5">
    <location>
        <begin position="47"/>
        <end position="102"/>
    </location>
</feature>
<evidence type="ECO:0000256" key="1">
    <source>
        <dbReference type="ARBA" id="ARBA00007074"/>
    </source>
</evidence>
<dbReference type="SUPFAM" id="SSF54001">
    <property type="entry name" value="Cysteine proteinases"/>
    <property type="match status" value="1"/>
</dbReference>
<feature type="signal peptide" evidence="7">
    <location>
        <begin position="1"/>
        <end position="33"/>
    </location>
</feature>
<keyword evidence="2" id="KW-0645">Protease</keyword>
<keyword evidence="7" id="KW-0732">Signal</keyword>
<comment type="caution">
    <text evidence="9">The sequence shown here is derived from an EMBL/GenBank/DDBJ whole genome shotgun (WGS) entry which is preliminary data.</text>
</comment>
<dbReference type="InterPro" id="IPR000064">
    <property type="entry name" value="NLP_P60_dom"/>
</dbReference>
<feature type="region of interest" description="Disordered" evidence="6">
    <location>
        <begin position="162"/>
        <end position="202"/>
    </location>
</feature>
<keyword evidence="10" id="KW-1185">Reference proteome</keyword>
<evidence type="ECO:0000256" key="3">
    <source>
        <dbReference type="ARBA" id="ARBA00022801"/>
    </source>
</evidence>
<dbReference type="InterPro" id="IPR051794">
    <property type="entry name" value="PG_Endopeptidase_C40"/>
</dbReference>
<accession>A0A4R7UVC6</accession>
<dbReference type="PANTHER" id="PTHR47359">
    <property type="entry name" value="PEPTIDOGLYCAN DL-ENDOPEPTIDASE CWLO"/>
    <property type="match status" value="1"/>
</dbReference>
<dbReference type="PROSITE" id="PS51935">
    <property type="entry name" value="NLPC_P60"/>
    <property type="match status" value="1"/>
</dbReference>
<feature type="domain" description="NlpC/P60" evidence="8">
    <location>
        <begin position="236"/>
        <end position="357"/>
    </location>
</feature>
<reference evidence="9 10" key="1">
    <citation type="submission" date="2019-03" db="EMBL/GenBank/DDBJ databases">
        <title>Genomic Encyclopedia of Archaeal and Bacterial Type Strains, Phase II (KMG-II): from individual species to whole genera.</title>
        <authorList>
            <person name="Goeker M."/>
        </authorList>
    </citation>
    <scope>NUCLEOTIDE SEQUENCE [LARGE SCALE GENOMIC DNA]</scope>
    <source>
        <strain evidence="9 10">DSM 45499</strain>
    </source>
</reference>
<evidence type="ECO:0000256" key="4">
    <source>
        <dbReference type="ARBA" id="ARBA00022807"/>
    </source>
</evidence>
<dbReference type="Pfam" id="PF00877">
    <property type="entry name" value="NLPC_P60"/>
    <property type="match status" value="1"/>
</dbReference>
<keyword evidence="5" id="KW-0175">Coiled coil</keyword>
<evidence type="ECO:0000313" key="9">
    <source>
        <dbReference type="EMBL" id="TDV40410.1"/>
    </source>
</evidence>
<dbReference type="Gene3D" id="3.90.1720.10">
    <property type="entry name" value="endopeptidase domain like (from Nostoc punctiforme)"/>
    <property type="match status" value="1"/>
</dbReference>
<dbReference type="GO" id="GO:0006508">
    <property type="term" value="P:proteolysis"/>
    <property type="evidence" value="ECO:0007669"/>
    <property type="project" value="UniProtKB-KW"/>
</dbReference>
<comment type="similarity">
    <text evidence="1">Belongs to the peptidase C40 family.</text>
</comment>
<dbReference type="GO" id="GO:0008234">
    <property type="term" value="F:cysteine-type peptidase activity"/>
    <property type="evidence" value="ECO:0007669"/>
    <property type="project" value="UniProtKB-KW"/>
</dbReference>
<feature type="chain" id="PRO_5020950930" evidence="7">
    <location>
        <begin position="34"/>
        <end position="358"/>
    </location>
</feature>